<feature type="region of interest" description="Disordered" evidence="1">
    <location>
        <begin position="55"/>
        <end position="102"/>
    </location>
</feature>
<organism evidence="2 3">
    <name type="scientific">Tuber melanosporum (strain Mel28)</name>
    <name type="common">Perigord black truffle</name>
    <dbReference type="NCBI Taxonomy" id="656061"/>
    <lineage>
        <taxon>Eukaryota</taxon>
        <taxon>Fungi</taxon>
        <taxon>Dikarya</taxon>
        <taxon>Ascomycota</taxon>
        <taxon>Pezizomycotina</taxon>
        <taxon>Pezizomycetes</taxon>
        <taxon>Pezizales</taxon>
        <taxon>Tuberaceae</taxon>
        <taxon>Tuber</taxon>
    </lineage>
</organism>
<evidence type="ECO:0000256" key="1">
    <source>
        <dbReference type="SAM" id="MobiDB-lite"/>
    </source>
</evidence>
<evidence type="ECO:0000313" key="3">
    <source>
        <dbReference type="Proteomes" id="UP000006911"/>
    </source>
</evidence>
<dbReference type="AlphaFoldDB" id="D5GFD0"/>
<dbReference type="GeneID" id="9188079"/>
<keyword evidence="3" id="KW-1185">Reference proteome</keyword>
<evidence type="ECO:0000313" key="2">
    <source>
        <dbReference type="EMBL" id="CAZ83223.1"/>
    </source>
</evidence>
<sequence>MRFREGMCREGESWEEIGVLASLEEENVKWTCINDAVKSMATYVNGIGAVVQVPSDPPIPADPSRAFGRTNTRPFMSGHDYNDDLAGGEDGDPVGGADGDYI</sequence>
<dbReference type="RefSeq" id="XP_002839032.1">
    <property type="nucleotide sequence ID" value="XM_002838986.1"/>
</dbReference>
<proteinExistence type="predicted"/>
<accession>D5GFD0</accession>
<dbReference type="InParanoid" id="D5GFD0"/>
<gene>
    <name evidence="2" type="ORF">GSTUM_00006831001</name>
</gene>
<feature type="compositionally biased region" description="Gly residues" evidence="1">
    <location>
        <begin position="93"/>
        <end position="102"/>
    </location>
</feature>
<dbReference type="HOGENOM" id="CLU_2279495_0_0_1"/>
<name>D5GFD0_TUBMM</name>
<dbReference type="EMBL" id="FN430208">
    <property type="protein sequence ID" value="CAZ83223.1"/>
    <property type="molecule type" value="Genomic_DNA"/>
</dbReference>
<dbReference type="KEGG" id="tml:GSTUM_00006831001"/>
<protein>
    <submittedName>
        <fullName evidence="2">(Perigord truffle) hypothetical protein</fullName>
    </submittedName>
</protein>
<dbReference type="Proteomes" id="UP000006911">
    <property type="component" value="Unassembled WGS sequence"/>
</dbReference>
<reference evidence="2 3" key="1">
    <citation type="journal article" date="2010" name="Nature">
        <title>Perigord black truffle genome uncovers evolutionary origins and mechanisms of symbiosis.</title>
        <authorList>
            <person name="Martin F."/>
            <person name="Kohler A."/>
            <person name="Murat C."/>
            <person name="Balestrini R."/>
            <person name="Coutinho P.M."/>
            <person name="Jaillon O."/>
            <person name="Montanini B."/>
            <person name="Morin E."/>
            <person name="Noel B."/>
            <person name="Percudani R."/>
            <person name="Porcel B."/>
            <person name="Rubini A."/>
            <person name="Amicucci A."/>
            <person name="Amselem J."/>
            <person name="Anthouard V."/>
            <person name="Arcioni S."/>
            <person name="Artiguenave F."/>
            <person name="Aury J.M."/>
            <person name="Ballario P."/>
            <person name="Bolchi A."/>
            <person name="Brenna A."/>
            <person name="Brun A."/>
            <person name="Buee M."/>
            <person name="Cantarel B."/>
            <person name="Chevalier G."/>
            <person name="Couloux A."/>
            <person name="Da Silva C."/>
            <person name="Denoeud F."/>
            <person name="Duplessis S."/>
            <person name="Ghignone S."/>
            <person name="Hilselberger B."/>
            <person name="Iotti M."/>
            <person name="Marcais B."/>
            <person name="Mello A."/>
            <person name="Miranda M."/>
            <person name="Pacioni G."/>
            <person name="Quesneville H."/>
            <person name="Riccioni C."/>
            <person name="Ruotolo R."/>
            <person name="Splivallo R."/>
            <person name="Stocchi V."/>
            <person name="Tisserant E."/>
            <person name="Viscomi A.R."/>
            <person name="Zambonelli A."/>
            <person name="Zampieri E."/>
            <person name="Henrissat B."/>
            <person name="Lebrun M.H."/>
            <person name="Paolocci F."/>
            <person name="Bonfante P."/>
            <person name="Ottonello S."/>
            <person name="Wincker P."/>
        </authorList>
    </citation>
    <scope>NUCLEOTIDE SEQUENCE [LARGE SCALE GENOMIC DNA]</scope>
    <source>
        <strain evidence="2 3">Mel28</strain>
    </source>
</reference>